<evidence type="ECO:0000259" key="3">
    <source>
        <dbReference type="Pfam" id="PF10816"/>
    </source>
</evidence>
<evidence type="ECO:0000256" key="2">
    <source>
        <dbReference type="SAM" id="Phobius"/>
    </source>
</evidence>
<keyword evidence="5" id="KW-1185">Reference proteome</keyword>
<feature type="domain" description="DUF2760" evidence="3">
    <location>
        <begin position="139"/>
        <end position="258"/>
    </location>
</feature>
<dbReference type="AlphaFoldDB" id="A0AA41R373"/>
<protein>
    <submittedName>
        <fullName evidence="4">DUF2760 domain-containing protein</fullName>
    </submittedName>
</protein>
<organism evidence="4 5">
    <name type="scientific">Desulfatitalea alkaliphila</name>
    <dbReference type="NCBI Taxonomy" id="2929485"/>
    <lineage>
        <taxon>Bacteria</taxon>
        <taxon>Pseudomonadati</taxon>
        <taxon>Thermodesulfobacteriota</taxon>
        <taxon>Desulfobacteria</taxon>
        <taxon>Desulfobacterales</taxon>
        <taxon>Desulfosarcinaceae</taxon>
        <taxon>Desulfatitalea</taxon>
    </lineage>
</organism>
<keyword evidence="2" id="KW-1133">Transmembrane helix</keyword>
<dbReference type="InterPro" id="IPR021212">
    <property type="entry name" value="DUF2760"/>
</dbReference>
<dbReference type="Proteomes" id="UP001165427">
    <property type="component" value="Unassembled WGS sequence"/>
</dbReference>
<keyword evidence="2" id="KW-0812">Transmembrane</keyword>
<reference evidence="4" key="1">
    <citation type="submission" date="2022-04" db="EMBL/GenBank/DDBJ databases">
        <title>Desulfatitalea alkaliphila sp. nov., a novel anaerobic sulfate-reducing bacterium isolated from terrestrial mud volcano, Taman Peninsula, Russia.</title>
        <authorList>
            <person name="Khomyakova M.A."/>
            <person name="Merkel A.Y."/>
            <person name="Slobodkin A.I."/>
        </authorList>
    </citation>
    <scope>NUCLEOTIDE SEQUENCE</scope>
    <source>
        <strain evidence="4">M08but</strain>
    </source>
</reference>
<dbReference type="EMBL" id="JALJRB010000011">
    <property type="protein sequence ID" value="MCJ8501202.1"/>
    <property type="molecule type" value="Genomic_DNA"/>
</dbReference>
<comment type="caution">
    <text evidence="4">The sequence shown here is derived from an EMBL/GenBank/DDBJ whole genome shotgun (WGS) entry which is preliminary data.</text>
</comment>
<keyword evidence="2" id="KW-0472">Membrane</keyword>
<feature type="region of interest" description="Disordered" evidence="1">
    <location>
        <begin position="106"/>
        <end position="127"/>
    </location>
</feature>
<evidence type="ECO:0000313" key="5">
    <source>
        <dbReference type="Proteomes" id="UP001165427"/>
    </source>
</evidence>
<dbReference type="Pfam" id="PF10816">
    <property type="entry name" value="DUF2760"/>
    <property type="match status" value="1"/>
</dbReference>
<proteinExistence type="predicted"/>
<evidence type="ECO:0000256" key="1">
    <source>
        <dbReference type="SAM" id="MobiDB-lite"/>
    </source>
</evidence>
<name>A0AA41R373_9BACT</name>
<accession>A0AA41R373</accession>
<gene>
    <name evidence="4" type="ORF">MRX98_11515</name>
</gene>
<sequence>MNNSVPLFRRLFIRIAFFNLLACGALIGAAYWLLDVAAAQTGRLVQAHPASAEITRLAEWMGKAAEGFWPFIVPAVCLFFLLITLLSAWSARRAMADVVRDAVPPAAKSRKKSKPAPTREPDEAAEAAAQRAADAKRLYLHLVSVLQKEGRLLDFFSEDLTPYNDGQIGAAVRSIHEGCKKALDDVIAPQAILAQQEEEEIEVAADFDPNALKLVGNVTGRPPFKGIVRHRGWRARKLDLPSFSGSVAPEIIAPAEVEVR</sequence>
<dbReference type="RefSeq" id="WP_246907857.1">
    <property type="nucleotide sequence ID" value="NZ_JALJRB010000011.1"/>
</dbReference>
<evidence type="ECO:0000313" key="4">
    <source>
        <dbReference type="EMBL" id="MCJ8501202.1"/>
    </source>
</evidence>
<feature type="transmembrane region" description="Helical" evidence="2">
    <location>
        <begin position="68"/>
        <end position="91"/>
    </location>
</feature>
<feature type="transmembrane region" description="Helical" evidence="2">
    <location>
        <begin position="12"/>
        <end position="34"/>
    </location>
</feature>